<protein>
    <recommendedName>
        <fullName evidence="4">Plant bHLH transcription factor ACT-like domain-containing protein</fullName>
    </recommendedName>
</protein>
<comment type="subcellular location">
    <subcellularLocation>
        <location evidence="1">Nucleus</location>
    </subcellularLocation>
</comment>
<accession>A0A811N4Q1</accession>
<gene>
    <name evidence="5" type="ORF">NCGR_LOCUS10878</name>
</gene>
<reference evidence="5" key="1">
    <citation type="submission" date="2020-10" db="EMBL/GenBank/DDBJ databases">
        <authorList>
            <person name="Han B."/>
            <person name="Lu T."/>
            <person name="Zhao Q."/>
            <person name="Huang X."/>
            <person name="Zhao Y."/>
        </authorList>
    </citation>
    <scope>NUCLEOTIDE SEQUENCE</scope>
</reference>
<evidence type="ECO:0000259" key="4">
    <source>
        <dbReference type="Pfam" id="PF22754"/>
    </source>
</evidence>
<dbReference type="GO" id="GO:0043565">
    <property type="term" value="F:sequence-specific DNA binding"/>
    <property type="evidence" value="ECO:0007669"/>
    <property type="project" value="TreeGrafter"/>
</dbReference>
<evidence type="ECO:0000313" key="5">
    <source>
        <dbReference type="EMBL" id="CAD6216699.1"/>
    </source>
</evidence>
<organism evidence="5 6">
    <name type="scientific">Miscanthus lutarioriparius</name>
    <dbReference type="NCBI Taxonomy" id="422564"/>
    <lineage>
        <taxon>Eukaryota</taxon>
        <taxon>Viridiplantae</taxon>
        <taxon>Streptophyta</taxon>
        <taxon>Embryophyta</taxon>
        <taxon>Tracheophyta</taxon>
        <taxon>Spermatophyta</taxon>
        <taxon>Magnoliopsida</taxon>
        <taxon>Liliopsida</taxon>
        <taxon>Poales</taxon>
        <taxon>Poaceae</taxon>
        <taxon>PACMAD clade</taxon>
        <taxon>Panicoideae</taxon>
        <taxon>Andropogonodae</taxon>
        <taxon>Andropogoneae</taxon>
        <taxon>Saccharinae</taxon>
        <taxon>Miscanthus</taxon>
    </lineage>
</organism>
<feature type="domain" description="Plant bHLH transcription factor ACT-like" evidence="4">
    <location>
        <begin position="95"/>
        <end position="166"/>
    </location>
</feature>
<dbReference type="Proteomes" id="UP000604825">
    <property type="component" value="Unassembled WGS sequence"/>
</dbReference>
<feature type="coiled-coil region" evidence="3">
    <location>
        <begin position="36"/>
        <end position="63"/>
    </location>
</feature>
<dbReference type="InterPro" id="IPR054502">
    <property type="entry name" value="bHLH-TF_ACT-like_plant"/>
</dbReference>
<dbReference type="EMBL" id="CAJGYO010000003">
    <property type="protein sequence ID" value="CAD6216699.1"/>
    <property type="molecule type" value="Genomic_DNA"/>
</dbReference>
<evidence type="ECO:0000256" key="3">
    <source>
        <dbReference type="SAM" id="Coils"/>
    </source>
</evidence>
<evidence type="ECO:0000313" key="6">
    <source>
        <dbReference type="Proteomes" id="UP000604825"/>
    </source>
</evidence>
<comment type="caution">
    <text evidence="5">The sequence shown here is derived from an EMBL/GenBank/DDBJ whole genome shotgun (WGS) entry which is preliminary data.</text>
</comment>
<keyword evidence="3" id="KW-0175">Coiled coil</keyword>
<dbReference type="Pfam" id="PF22754">
    <property type="entry name" value="bHLH-TF_ACT-like_plant"/>
    <property type="match status" value="1"/>
</dbReference>
<sequence length="181" mass="19576">MMSREQRKKAAGALHEKLQILRSITHSRALSDASIIMDASEYIEELKQKVVRLKQEMACEEAAGGGALQLKHSSSSPSPAVTVETLAGAGAGAGHGFLINVFSDKSCPGLLVSILEAFDELGLSVLQATVSCEDTFRLEAIGGEMQNQVDNVDEHVVKQAVLQAIRTYSSQGCRQQQEERY</sequence>
<proteinExistence type="predicted"/>
<dbReference type="InterPro" id="IPR051358">
    <property type="entry name" value="TF_AMS/ICE1/BHLH6-like"/>
</dbReference>
<keyword evidence="2" id="KW-0539">Nucleus</keyword>
<dbReference type="PANTHER" id="PTHR31945">
    <property type="entry name" value="TRANSCRIPTION FACTOR SCREAM2-RELATED"/>
    <property type="match status" value="1"/>
</dbReference>
<name>A0A811N4Q1_9POAL</name>
<evidence type="ECO:0000256" key="1">
    <source>
        <dbReference type="ARBA" id="ARBA00004123"/>
    </source>
</evidence>
<keyword evidence="6" id="KW-1185">Reference proteome</keyword>
<dbReference type="GO" id="GO:0003700">
    <property type="term" value="F:DNA-binding transcription factor activity"/>
    <property type="evidence" value="ECO:0007669"/>
    <property type="project" value="TreeGrafter"/>
</dbReference>
<evidence type="ECO:0000256" key="2">
    <source>
        <dbReference type="ARBA" id="ARBA00023242"/>
    </source>
</evidence>
<dbReference type="PANTHER" id="PTHR31945:SF85">
    <property type="entry name" value="OS07G0676600 PROTEIN"/>
    <property type="match status" value="1"/>
</dbReference>
<dbReference type="OrthoDB" id="1917523at2759"/>
<dbReference type="AlphaFoldDB" id="A0A811N4Q1"/>
<dbReference type="GO" id="GO:0005634">
    <property type="term" value="C:nucleus"/>
    <property type="evidence" value="ECO:0007669"/>
    <property type="project" value="UniProtKB-SubCell"/>
</dbReference>